<dbReference type="Gene3D" id="1.20.120.290">
    <property type="entry name" value="Oxygen-evolving enhancer protein 3 (PsbQ), four-helix up-down bundle"/>
    <property type="match status" value="1"/>
</dbReference>
<dbReference type="GO" id="GO:0009535">
    <property type="term" value="C:chloroplast thylakoid membrane"/>
    <property type="evidence" value="ECO:0007669"/>
    <property type="project" value="UniProtKB-SubCell"/>
</dbReference>
<keyword evidence="10" id="KW-1185">Reference proteome</keyword>
<dbReference type="GO" id="GO:0005509">
    <property type="term" value="F:calcium ion binding"/>
    <property type="evidence" value="ECO:0007669"/>
    <property type="project" value="InterPro"/>
</dbReference>
<evidence type="ECO:0000256" key="3">
    <source>
        <dbReference type="ARBA" id="ARBA00022640"/>
    </source>
</evidence>
<gene>
    <name evidence="9" type="ORF">TAV2_LOCUS11979</name>
</gene>
<dbReference type="PANTHER" id="PTHR33399">
    <property type="entry name" value="OXYGEN-EVOLVING ENHANCER PROTEIN 3-1, CHLOROPLASTIC"/>
    <property type="match status" value="1"/>
</dbReference>
<comment type="subcellular location">
    <subcellularLocation>
        <location evidence="1">Plastid</location>
        <location evidence="1">Chloroplast thylakoid membrane</location>
        <topology evidence="1">Peripheral membrane protein</topology>
        <orientation evidence="1">Lumenal side</orientation>
    </subcellularLocation>
</comment>
<dbReference type="EMBL" id="CAJVSB020000548">
    <property type="protein sequence ID" value="CAH2056764.1"/>
    <property type="molecule type" value="Genomic_DNA"/>
</dbReference>
<dbReference type="InterPro" id="IPR008797">
    <property type="entry name" value="PSII_PsbQ"/>
</dbReference>
<dbReference type="GO" id="GO:0009767">
    <property type="term" value="P:photosynthetic electron transport chain"/>
    <property type="evidence" value="ECO:0007669"/>
    <property type="project" value="TreeGrafter"/>
</dbReference>
<evidence type="ECO:0000256" key="5">
    <source>
        <dbReference type="ARBA" id="ARBA00023078"/>
    </source>
</evidence>
<dbReference type="GO" id="GO:0019898">
    <property type="term" value="C:extrinsic component of membrane"/>
    <property type="evidence" value="ECO:0007669"/>
    <property type="project" value="InterPro"/>
</dbReference>
<dbReference type="AlphaFoldDB" id="A0AAU9S2F6"/>
<accession>A0AAU9S2F6</accession>
<organism evidence="9 10">
    <name type="scientific">Thlaspi arvense</name>
    <name type="common">Field penny-cress</name>
    <dbReference type="NCBI Taxonomy" id="13288"/>
    <lineage>
        <taxon>Eukaryota</taxon>
        <taxon>Viridiplantae</taxon>
        <taxon>Streptophyta</taxon>
        <taxon>Embryophyta</taxon>
        <taxon>Tracheophyta</taxon>
        <taxon>Spermatophyta</taxon>
        <taxon>Magnoliopsida</taxon>
        <taxon>eudicotyledons</taxon>
        <taxon>Gunneridae</taxon>
        <taxon>Pentapetalae</taxon>
        <taxon>rosids</taxon>
        <taxon>malvids</taxon>
        <taxon>Brassicales</taxon>
        <taxon>Brassicaceae</taxon>
        <taxon>Thlaspideae</taxon>
        <taxon>Thlaspi</taxon>
    </lineage>
</organism>
<evidence type="ECO:0000313" key="10">
    <source>
        <dbReference type="Proteomes" id="UP000836841"/>
    </source>
</evidence>
<evidence type="ECO:0000256" key="6">
    <source>
        <dbReference type="ARBA" id="ARBA00023136"/>
    </source>
</evidence>
<feature type="region of interest" description="Disordered" evidence="8">
    <location>
        <begin position="115"/>
        <end position="153"/>
    </location>
</feature>
<reference evidence="9 10" key="1">
    <citation type="submission" date="2022-03" db="EMBL/GenBank/DDBJ databases">
        <authorList>
            <person name="Nunn A."/>
            <person name="Chopra R."/>
            <person name="Nunn A."/>
            <person name="Contreras Garrido A."/>
        </authorList>
    </citation>
    <scope>NUCLEOTIDE SEQUENCE [LARGE SCALE GENOMIC DNA]</scope>
</reference>
<evidence type="ECO:0000256" key="7">
    <source>
        <dbReference type="ARBA" id="ARBA00035649"/>
    </source>
</evidence>
<dbReference type="Pfam" id="PF05757">
    <property type="entry name" value="PsbQ"/>
    <property type="match status" value="1"/>
</dbReference>
<dbReference type="InterPro" id="IPR054099">
    <property type="entry name" value="PSII_PsbQ_pln"/>
</dbReference>
<keyword evidence="2" id="KW-0150">Chloroplast</keyword>
<keyword evidence="6" id="KW-0472">Membrane</keyword>
<evidence type="ECO:0000313" key="9">
    <source>
        <dbReference type="EMBL" id="CAH2056764.1"/>
    </source>
</evidence>
<dbReference type="SUPFAM" id="SSF101112">
    <property type="entry name" value="Oxygen-evolving enhancer protein 3"/>
    <property type="match status" value="1"/>
</dbReference>
<evidence type="ECO:0000256" key="1">
    <source>
        <dbReference type="ARBA" id="ARBA00004622"/>
    </source>
</evidence>
<dbReference type="InterPro" id="IPR023222">
    <property type="entry name" value="PsbQ-like_dom_sf"/>
</dbReference>
<evidence type="ECO:0000256" key="4">
    <source>
        <dbReference type="ARBA" id="ARBA00022946"/>
    </source>
</evidence>
<dbReference type="PANTHER" id="PTHR33399:SF6">
    <property type="entry name" value="PSBQ-LIKE PROTEIN 3, CHLOROPLASTIC"/>
    <property type="match status" value="1"/>
</dbReference>
<evidence type="ECO:0000256" key="8">
    <source>
        <dbReference type="SAM" id="MobiDB-lite"/>
    </source>
</evidence>
<protein>
    <submittedName>
        <fullName evidence="9">Uncharacterized protein</fullName>
    </submittedName>
</protein>
<sequence length="153" mass="17319">MALMLLLAELGRALDLRMVAPDQTVEEAESGIGEHARRLLGVKVLLEVSPAPESWKEVQRELRQSAVALKQDVYMLIQSRPNAERLRLRRLYSALFNRVSSLDYAAREGDEARPHISPHITLSPPTRNQLFKKEASSRLRSKKKPSLDQTLVP</sequence>
<dbReference type="GO" id="GO:0009654">
    <property type="term" value="C:photosystem II oxygen evolving complex"/>
    <property type="evidence" value="ECO:0007669"/>
    <property type="project" value="InterPro"/>
</dbReference>
<evidence type="ECO:0000256" key="2">
    <source>
        <dbReference type="ARBA" id="ARBA00022528"/>
    </source>
</evidence>
<keyword evidence="4" id="KW-0809">Transit peptide</keyword>
<comment type="similarity">
    <text evidence="7">Belongs to the PsbQ family.</text>
</comment>
<keyword evidence="3" id="KW-0934">Plastid</keyword>
<dbReference type="Proteomes" id="UP000836841">
    <property type="component" value="Unassembled WGS sequence"/>
</dbReference>
<keyword evidence="5" id="KW-0793">Thylakoid</keyword>
<name>A0AAU9S2F6_THLAR</name>
<proteinExistence type="inferred from homology"/>
<comment type="caution">
    <text evidence="9">The sequence shown here is derived from an EMBL/GenBank/DDBJ whole genome shotgun (WGS) entry which is preliminary data.</text>
</comment>